<organism evidence="1 2">
    <name type="scientific">Rhodopirellula baltica SH28</name>
    <dbReference type="NCBI Taxonomy" id="993517"/>
    <lineage>
        <taxon>Bacteria</taxon>
        <taxon>Pseudomonadati</taxon>
        <taxon>Planctomycetota</taxon>
        <taxon>Planctomycetia</taxon>
        <taxon>Pirellulales</taxon>
        <taxon>Pirellulaceae</taxon>
        <taxon>Rhodopirellula</taxon>
    </lineage>
</organism>
<dbReference type="PATRIC" id="fig|993517.3.peg.2483"/>
<accession>K5DHS9</accession>
<name>K5DHS9_RHOBT</name>
<dbReference type="EMBL" id="AMCW01000059">
    <property type="protein sequence ID" value="EKK02389.1"/>
    <property type="molecule type" value="Genomic_DNA"/>
</dbReference>
<sequence length="41" mass="4742">MIGEVAFAAHMTDEIRVRPFKCPGRLRQPIIDPEEICHRAH</sequence>
<evidence type="ECO:0000313" key="1">
    <source>
        <dbReference type="EMBL" id="EKK02389.1"/>
    </source>
</evidence>
<proteinExistence type="predicted"/>
<dbReference type="Proteomes" id="UP000007993">
    <property type="component" value="Unassembled WGS sequence"/>
</dbReference>
<protein>
    <submittedName>
        <fullName evidence="1">Uncharacterized protein</fullName>
    </submittedName>
</protein>
<reference evidence="1 2" key="1">
    <citation type="journal article" date="2013" name="Mar. Genomics">
        <title>Expression of sulfatases in Rhodopirellula baltica and the diversity of sulfatases in the genus Rhodopirellula.</title>
        <authorList>
            <person name="Wegner C.E."/>
            <person name="Richter-Heitmann T."/>
            <person name="Klindworth A."/>
            <person name="Klockow C."/>
            <person name="Richter M."/>
            <person name="Achstetter T."/>
            <person name="Glockner F.O."/>
            <person name="Harder J."/>
        </authorList>
    </citation>
    <scope>NUCLEOTIDE SEQUENCE [LARGE SCALE GENOMIC DNA]</scope>
    <source>
        <strain evidence="1 2">SH28</strain>
    </source>
</reference>
<gene>
    <name evidence="1" type="ORF">RBSH_02293</name>
</gene>
<dbReference type="AlphaFoldDB" id="K5DHS9"/>
<evidence type="ECO:0000313" key="2">
    <source>
        <dbReference type="Proteomes" id="UP000007993"/>
    </source>
</evidence>
<comment type="caution">
    <text evidence="1">The sequence shown here is derived from an EMBL/GenBank/DDBJ whole genome shotgun (WGS) entry which is preliminary data.</text>
</comment>